<dbReference type="InterPro" id="IPR035647">
    <property type="entry name" value="EFG_III/V"/>
</dbReference>
<feature type="domain" description="Elongation factor EFG" evidence="6">
    <location>
        <begin position="147"/>
        <end position="206"/>
    </location>
</feature>
<feature type="domain" description="Translation elongation factor EFG/EF2" evidence="7">
    <location>
        <begin position="30"/>
        <end position="145"/>
    </location>
</feature>
<dbReference type="PANTHER" id="PTHR42908:SF10">
    <property type="entry name" value="EUKARYOTIC TRANSLATION ELONGATION FACTOR 2"/>
    <property type="match status" value="1"/>
</dbReference>
<evidence type="ECO:0000256" key="1">
    <source>
        <dbReference type="ARBA" id="ARBA00022490"/>
    </source>
</evidence>
<dbReference type="CDD" id="cd01681">
    <property type="entry name" value="aeEF2_snRNP_like_IV"/>
    <property type="match status" value="1"/>
</dbReference>
<dbReference type="AlphaFoldDB" id="A0AAW2ITF8"/>
<keyword evidence="4" id="KW-0648">Protein biosynthesis</keyword>
<protein>
    <submittedName>
        <fullName evidence="8">Elongation factor 2</fullName>
    </submittedName>
</protein>
<gene>
    <name evidence="8" type="ORF">Sradi_7186000</name>
</gene>
<dbReference type="Gene3D" id="3.30.230.10">
    <property type="match status" value="1"/>
</dbReference>
<evidence type="ECO:0000256" key="5">
    <source>
        <dbReference type="ARBA" id="ARBA00023134"/>
    </source>
</evidence>
<name>A0AAW2ITF8_SESRA</name>
<dbReference type="FunFam" id="3.30.230.10:FF:000006">
    <property type="entry name" value="Translation elongation factor 2"/>
    <property type="match status" value="1"/>
</dbReference>
<comment type="caution">
    <text evidence="8">The sequence shown here is derived from an EMBL/GenBank/DDBJ whole genome shotgun (WGS) entry which is preliminary data.</text>
</comment>
<sequence>MSKSPNKHNRLYMEARPLEEGLAEAIDDGRIGPRDDPKVRSKIFRGVWLGQGAGEEDLVLGPETTGPNMVVDMCKGVQYLNEIKDSVVAGFQWASKEGPLAEENMRGVCFEVCDVVLHADAIHRGGGQVIPTARRVIYASHLTAKPRLLEPVYLVEIQAPEQALGGIYSVLNQKRGHVFEEMQRPGTPLYNIKAYLPVIESFGSQVL</sequence>
<evidence type="ECO:0000313" key="8">
    <source>
        <dbReference type="EMBL" id="KAL0284935.1"/>
    </source>
</evidence>
<keyword evidence="2" id="KW-0547">Nucleotide-binding</keyword>
<dbReference type="GO" id="GO:1990904">
    <property type="term" value="C:ribonucleoprotein complex"/>
    <property type="evidence" value="ECO:0007669"/>
    <property type="project" value="TreeGrafter"/>
</dbReference>
<dbReference type="Gene3D" id="3.30.70.240">
    <property type="match status" value="1"/>
</dbReference>
<proteinExistence type="predicted"/>
<dbReference type="Pfam" id="PF03764">
    <property type="entry name" value="EFG_IV"/>
    <property type="match status" value="1"/>
</dbReference>
<dbReference type="SUPFAM" id="SSF54980">
    <property type="entry name" value="EF-G C-terminal domain-like"/>
    <property type="match status" value="1"/>
</dbReference>
<evidence type="ECO:0000256" key="3">
    <source>
        <dbReference type="ARBA" id="ARBA00022768"/>
    </source>
</evidence>
<reference evidence="8" key="1">
    <citation type="submission" date="2020-06" db="EMBL/GenBank/DDBJ databases">
        <authorList>
            <person name="Li T."/>
            <person name="Hu X."/>
            <person name="Zhang T."/>
            <person name="Song X."/>
            <person name="Zhang H."/>
            <person name="Dai N."/>
            <person name="Sheng W."/>
            <person name="Hou X."/>
            <person name="Wei L."/>
        </authorList>
    </citation>
    <scope>NUCLEOTIDE SEQUENCE</scope>
    <source>
        <strain evidence="8">G02</strain>
        <tissue evidence="8">Leaf</tissue>
    </source>
</reference>
<dbReference type="EMBL" id="JACGWJ010001089">
    <property type="protein sequence ID" value="KAL0284935.1"/>
    <property type="molecule type" value="Genomic_DNA"/>
</dbReference>
<dbReference type="GO" id="GO:0043022">
    <property type="term" value="F:ribosome binding"/>
    <property type="evidence" value="ECO:0007669"/>
    <property type="project" value="TreeGrafter"/>
</dbReference>
<organism evidence="8">
    <name type="scientific">Sesamum radiatum</name>
    <name type="common">Black benniseed</name>
    <dbReference type="NCBI Taxonomy" id="300843"/>
    <lineage>
        <taxon>Eukaryota</taxon>
        <taxon>Viridiplantae</taxon>
        <taxon>Streptophyta</taxon>
        <taxon>Embryophyta</taxon>
        <taxon>Tracheophyta</taxon>
        <taxon>Spermatophyta</taxon>
        <taxon>Magnoliopsida</taxon>
        <taxon>eudicotyledons</taxon>
        <taxon>Gunneridae</taxon>
        <taxon>Pentapetalae</taxon>
        <taxon>asterids</taxon>
        <taxon>lamiids</taxon>
        <taxon>Lamiales</taxon>
        <taxon>Pedaliaceae</taxon>
        <taxon>Sesamum</taxon>
    </lineage>
</organism>
<reference evidence="8" key="2">
    <citation type="journal article" date="2024" name="Plant">
        <title>Genomic evolution and insights into agronomic trait innovations of Sesamum species.</title>
        <authorList>
            <person name="Miao H."/>
            <person name="Wang L."/>
            <person name="Qu L."/>
            <person name="Liu H."/>
            <person name="Sun Y."/>
            <person name="Le M."/>
            <person name="Wang Q."/>
            <person name="Wei S."/>
            <person name="Zheng Y."/>
            <person name="Lin W."/>
            <person name="Duan Y."/>
            <person name="Cao H."/>
            <person name="Xiong S."/>
            <person name="Wang X."/>
            <person name="Wei L."/>
            <person name="Li C."/>
            <person name="Ma Q."/>
            <person name="Ju M."/>
            <person name="Zhao R."/>
            <person name="Li G."/>
            <person name="Mu C."/>
            <person name="Tian Q."/>
            <person name="Mei H."/>
            <person name="Zhang T."/>
            <person name="Gao T."/>
            <person name="Zhang H."/>
        </authorList>
    </citation>
    <scope>NUCLEOTIDE SEQUENCE</scope>
    <source>
        <strain evidence="8">G02</strain>
    </source>
</reference>
<keyword evidence="3 8" id="KW-0251">Elongation factor</keyword>
<evidence type="ECO:0000256" key="2">
    <source>
        <dbReference type="ARBA" id="ARBA00022741"/>
    </source>
</evidence>
<dbReference type="GO" id="GO:0005525">
    <property type="term" value="F:GTP binding"/>
    <property type="evidence" value="ECO:0007669"/>
    <property type="project" value="UniProtKB-KW"/>
</dbReference>
<dbReference type="Pfam" id="PF00679">
    <property type="entry name" value="EFG_C"/>
    <property type="match status" value="1"/>
</dbReference>
<dbReference type="CDD" id="cd04096">
    <property type="entry name" value="eEF2_snRNP_like_C"/>
    <property type="match status" value="1"/>
</dbReference>
<dbReference type="PANTHER" id="PTHR42908">
    <property type="entry name" value="TRANSLATION ELONGATION FACTOR-RELATED"/>
    <property type="match status" value="1"/>
</dbReference>
<dbReference type="GO" id="GO:0005829">
    <property type="term" value="C:cytosol"/>
    <property type="evidence" value="ECO:0007669"/>
    <property type="project" value="TreeGrafter"/>
</dbReference>
<dbReference type="GO" id="GO:0003746">
    <property type="term" value="F:translation elongation factor activity"/>
    <property type="evidence" value="ECO:0007669"/>
    <property type="project" value="UniProtKB-KW"/>
</dbReference>
<dbReference type="InterPro" id="IPR014721">
    <property type="entry name" value="Ribsml_uS5_D2-typ_fold_subgr"/>
</dbReference>
<accession>A0AAW2ITF8</accession>
<dbReference type="InterPro" id="IPR005517">
    <property type="entry name" value="Transl_elong_EFG/EF2_IV"/>
</dbReference>
<dbReference type="SUPFAM" id="SSF54211">
    <property type="entry name" value="Ribosomal protein S5 domain 2-like"/>
    <property type="match status" value="1"/>
</dbReference>
<dbReference type="InterPro" id="IPR020568">
    <property type="entry name" value="Ribosomal_Su5_D2-typ_SF"/>
</dbReference>
<dbReference type="GO" id="GO:0003924">
    <property type="term" value="F:GTPase activity"/>
    <property type="evidence" value="ECO:0007669"/>
    <property type="project" value="TreeGrafter"/>
</dbReference>
<dbReference type="InterPro" id="IPR000640">
    <property type="entry name" value="EFG_V-like"/>
</dbReference>
<evidence type="ECO:0000259" key="7">
    <source>
        <dbReference type="SMART" id="SM00889"/>
    </source>
</evidence>
<dbReference type="SMART" id="SM00838">
    <property type="entry name" value="EFG_C"/>
    <property type="match status" value="1"/>
</dbReference>
<evidence type="ECO:0000259" key="6">
    <source>
        <dbReference type="SMART" id="SM00838"/>
    </source>
</evidence>
<keyword evidence="1" id="KW-0963">Cytoplasm</keyword>
<dbReference type="SMART" id="SM00889">
    <property type="entry name" value="EFG_IV"/>
    <property type="match status" value="1"/>
</dbReference>
<evidence type="ECO:0000256" key="4">
    <source>
        <dbReference type="ARBA" id="ARBA00022917"/>
    </source>
</evidence>
<keyword evidence="5" id="KW-0342">GTP-binding</keyword>